<protein>
    <submittedName>
        <fullName evidence="1">Uncharacterized protein</fullName>
    </submittedName>
</protein>
<keyword evidence="2" id="KW-1185">Reference proteome</keyword>
<sequence>MSDAAVAWDGGRVRTWLERRSAAARLDQAAADRRGYEAQDDYDRAAAEEWVCRALQAGAHADDQAAFAARIAALLRQEDYATTGIYDDRRFDRNVRAHLRAIAKMTKANDGFANTLRYRR</sequence>
<dbReference type="EMBL" id="JAAVJH010000013">
    <property type="protein sequence ID" value="NJR80102.1"/>
    <property type="molecule type" value="Genomic_DNA"/>
</dbReference>
<accession>A0ABX1CW02</accession>
<evidence type="ECO:0000313" key="1">
    <source>
        <dbReference type="EMBL" id="NJR80102.1"/>
    </source>
</evidence>
<dbReference type="Proteomes" id="UP000732399">
    <property type="component" value="Unassembled WGS sequence"/>
</dbReference>
<reference evidence="1 2" key="1">
    <citation type="submission" date="2020-03" db="EMBL/GenBank/DDBJ databases">
        <authorList>
            <person name="Wang L."/>
            <person name="He N."/>
            <person name="Li Y."/>
            <person name="Fang Y."/>
            <person name="Zhang F."/>
        </authorList>
    </citation>
    <scope>NUCLEOTIDE SEQUENCE [LARGE SCALE GENOMIC DNA]</scope>
    <source>
        <strain evidence="1 2">36D10-4-7</strain>
    </source>
</reference>
<dbReference type="RefSeq" id="WP_168135661.1">
    <property type="nucleotide sequence ID" value="NZ_JAAVJH010000013.1"/>
</dbReference>
<name>A0ABX1CW02_9SPHN</name>
<gene>
    <name evidence="1" type="ORF">HBH26_16090</name>
</gene>
<organism evidence="1 2">
    <name type="scientific">Sphingomonas corticis</name>
    <dbReference type="NCBI Taxonomy" id="2722791"/>
    <lineage>
        <taxon>Bacteria</taxon>
        <taxon>Pseudomonadati</taxon>
        <taxon>Pseudomonadota</taxon>
        <taxon>Alphaproteobacteria</taxon>
        <taxon>Sphingomonadales</taxon>
        <taxon>Sphingomonadaceae</taxon>
        <taxon>Sphingomonas</taxon>
    </lineage>
</organism>
<evidence type="ECO:0000313" key="2">
    <source>
        <dbReference type="Proteomes" id="UP000732399"/>
    </source>
</evidence>
<proteinExistence type="predicted"/>
<comment type="caution">
    <text evidence="1">The sequence shown here is derived from an EMBL/GenBank/DDBJ whole genome shotgun (WGS) entry which is preliminary data.</text>
</comment>